<evidence type="ECO:0000256" key="1">
    <source>
        <dbReference type="ARBA" id="ARBA00007812"/>
    </source>
</evidence>
<dbReference type="SUPFAM" id="SSF52518">
    <property type="entry name" value="Thiamin diphosphate-binding fold (THDP-binding)"/>
    <property type="match status" value="2"/>
</dbReference>
<dbReference type="InterPro" id="IPR011766">
    <property type="entry name" value="TPP_enzyme_TPP-bd"/>
</dbReference>
<evidence type="ECO:0000259" key="4">
    <source>
        <dbReference type="Pfam" id="PF00205"/>
    </source>
</evidence>
<dbReference type="GO" id="GO:0009097">
    <property type="term" value="P:isoleucine biosynthetic process"/>
    <property type="evidence" value="ECO:0007669"/>
    <property type="project" value="TreeGrafter"/>
</dbReference>
<organism evidence="7 8">
    <name type="scientific">Shinella kummerowiae</name>
    <dbReference type="NCBI Taxonomy" id="417745"/>
    <lineage>
        <taxon>Bacteria</taxon>
        <taxon>Pseudomonadati</taxon>
        <taxon>Pseudomonadota</taxon>
        <taxon>Alphaproteobacteria</taxon>
        <taxon>Hyphomicrobiales</taxon>
        <taxon>Rhizobiaceae</taxon>
        <taxon>Shinella</taxon>
    </lineage>
</organism>
<dbReference type="InterPro" id="IPR029035">
    <property type="entry name" value="DHS-like_NAD/FAD-binding_dom"/>
</dbReference>
<dbReference type="InterPro" id="IPR012001">
    <property type="entry name" value="Thiamin_PyroP_enz_TPP-bd_dom"/>
</dbReference>
<proteinExistence type="inferred from homology"/>
<evidence type="ECO:0000259" key="6">
    <source>
        <dbReference type="Pfam" id="PF02776"/>
    </source>
</evidence>
<dbReference type="GO" id="GO:0050660">
    <property type="term" value="F:flavin adenine dinucleotide binding"/>
    <property type="evidence" value="ECO:0007669"/>
    <property type="project" value="TreeGrafter"/>
</dbReference>
<dbReference type="InterPro" id="IPR029061">
    <property type="entry name" value="THDP-binding"/>
</dbReference>
<keyword evidence="8" id="KW-1185">Reference proteome</keyword>
<dbReference type="Pfam" id="PF00205">
    <property type="entry name" value="TPP_enzyme_M"/>
    <property type="match status" value="1"/>
</dbReference>
<dbReference type="Proteomes" id="UP000435802">
    <property type="component" value="Unassembled WGS sequence"/>
</dbReference>
<dbReference type="PANTHER" id="PTHR18968">
    <property type="entry name" value="THIAMINE PYROPHOSPHATE ENZYMES"/>
    <property type="match status" value="1"/>
</dbReference>
<name>A0A6N8SJP5_9HYPH</name>
<dbReference type="AlphaFoldDB" id="A0A6N8SJP5"/>
<evidence type="ECO:0000313" key="8">
    <source>
        <dbReference type="Proteomes" id="UP000435802"/>
    </source>
</evidence>
<keyword evidence="2 3" id="KW-0786">Thiamine pyrophosphate</keyword>
<dbReference type="PANTHER" id="PTHR18968:SF13">
    <property type="entry name" value="ACETOLACTATE SYNTHASE CATALYTIC SUBUNIT, MITOCHONDRIAL"/>
    <property type="match status" value="1"/>
</dbReference>
<dbReference type="EMBL" id="WUMK01000018">
    <property type="protein sequence ID" value="MXN49274.1"/>
    <property type="molecule type" value="Genomic_DNA"/>
</dbReference>
<dbReference type="GO" id="GO:0003984">
    <property type="term" value="F:acetolactate synthase activity"/>
    <property type="evidence" value="ECO:0007669"/>
    <property type="project" value="TreeGrafter"/>
</dbReference>
<dbReference type="Gene3D" id="3.40.50.1220">
    <property type="entry name" value="TPP-binding domain"/>
    <property type="match status" value="1"/>
</dbReference>
<dbReference type="OrthoDB" id="7534569at2"/>
<dbReference type="Pfam" id="PF02776">
    <property type="entry name" value="TPP_enzyme_N"/>
    <property type="match status" value="1"/>
</dbReference>
<feature type="domain" description="Thiamine pyrophosphate enzyme TPP-binding" evidence="5">
    <location>
        <begin position="431"/>
        <end position="583"/>
    </location>
</feature>
<dbReference type="GO" id="GO:0030976">
    <property type="term" value="F:thiamine pyrophosphate binding"/>
    <property type="evidence" value="ECO:0007669"/>
    <property type="project" value="InterPro"/>
</dbReference>
<accession>A0A6N8SJP5</accession>
<comment type="caution">
    <text evidence="7">The sequence shown here is derived from an EMBL/GenBank/DDBJ whole genome shotgun (WGS) entry which is preliminary data.</text>
</comment>
<dbReference type="RefSeq" id="WP_160862755.1">
    <property type="nucleotide sequence ID" value="NZ_JAODWE010000018.1"/>
</dbReference>
<protein>
    <submittedName>
        <fullName evidence="7">Thiamine pyrophosphate-binding protein</fullName>
    </submittedName>
</protein>
<evidence type="ECO:0000313" key="7">
    <source>
        <dbReference type="EMBL" id="MXN49274.1"/>
    </source>
</evidence>
<dbReference type="GO" id="GO:0009099">
    <property type="term" value="P:L-valine biosynthetic process"/>
    <property type="evidence" value="ECO:0007669"/>
    <property type="project" value="TreeGrafter"/>
</dbReference>
<dbReference type="CDD" id="cd07035">
    <property type="entry name" value="TPP_PYR_POX_like"/>
    <property type="match status" value="1"/>
</dbReference>
<dbReference type="GO" id="GO:0005948">
    <property type="term" value="C:acetolactate synthase complex"/>
    <property type="evidence" value="ECO:0007669"/>
    <property type="project" value="TreeGrafter"/>
</dbReference>
<evidence type="ECO:0000259" key="5">
    <source>
        <dbReference type="Pfam" id="PF02775"/>
    </source>
</evidence>
<dbReference type="SUPFAM" id="SSF52467">
    <property type="entry name" value="DHS-like NAD/FAD-binding domain"/>
    <property type="match status" value="1"/>
</dbReference>
<evidence type="ECO:0000256" key="3">
    <source>
        <dbReference type="RuleBase" id="RU362132"/>
    </source>
</evidence>
<evidence type="ECO:0000256" key="2">
    <source>
        <dbReference type="ARBA" id="ARBA00023052"/>
    </source>
</evidence>
<dbReference type="InterPro" id="IPR045229">
    <property type="entry name" value="TPP_enz"/>
</dbReference>
<feature type="domain" description="Thiamine pyrophosphate enzyme central" evidence="4">
    <location>
        <begin position="228"/>
        <end position="341"/>
    </location>
</feature>
<gene>
    <name evidence="7" type="ORF">GR138_29180</name>
</gene>
<sequence length="605" mass="64179">MKDQPTGLQAHGSPSDVEQPVLQERFDAIFGSDVMADAIRDLDIRYVALNPGASYRGLHDSLVNYLGNKGPQMLLCLHEEHAVAIAHGWAKVTGKAMAAIAHSNVGLMHATMAIFNAWCDRMPVVVLGATGPVDASKRRPWIEWIHTSRDQGALVRDYTKWDDQPGSALASREAIFRADWIANTAPKGPVYVNLDAGLQEAELSAPSAETPGARFRPPVSAGANEAQLAEVANILSGAKNPVILAGRASRDPQAWAQRVTLAEALGARVVTDLKIGASFPTDHPLHAGAPGIYAVPEARAAIAAADVILSLDWVDLGGTLDAAFQGSAPTAKVIQISQDHMMHRGWNMDYQALPAIDLMLSADPDQILGGLCKALGVTQTSGIVTETKPSPDYPALVAGPIIMGQLAHALAEVTARHDVSFVHLPLGWDGAFWHFRHPLDFLGSDGGGGIGGGPGIAVGAALALKDMDRLPVCVGGDGDFLMGVTAIWTAVHYRIPLLYIVGNNQSFFNDEVHQERVARMRGRPVENKWIGMRMDDPEISIAGIAEAQGAAGFGPVKSADQLVEVFAKALAHVEAGGVAVVDVRVEPGYTPAMTASLNRHAGEKK</sequence>
<comment type="similarity">
    <text evidence="1 3">Belongs to the TPP enzyme family.</text>
</comment>
<reference evidence="7 8" key="1">
    <citation type="submission" date="2019-12" db="EMBL/GenBank/DDBJ databases">
        <title>Shinella kummerowiae sp. nov., a symbiotic bacterium isolated from root nodules of the herbal legume Kummerowia stipulacea.</title>
        <authorList>
            <person name="Gao J."/>
        </authorList>
    </citation>
    <scope>NUCLEOTIDE SEQUENCE [LARGE SCALE GENOMIC DNA]</scope>
    <source>
        <strain evidence="7 8">CCBAU 25048</strain>
    </source>
</reference>
<feature type="domain" description="Thiamine pyrophosphate enzyme N-terminal TPP-binding" evidence="6">
    <location>
        <begin position="31"/>
        <end position="137"/>
    </location>
</feature>
<dbReference type="InterPro" id="IPR012000">
    <property type="entry name" value="Thiamin_PyroP_enz_cen_dom"/>
</dbReference>
<dbReference type="Pfam" id="PF02775">
    <property type="entry name" value="TPP_enzyme_C"/>
    <property type="match status" value="1"/>
</dbReference>
<dbReference type="GO" id="GO:0000287">
    <property type="term" value="F:magnesium ion binding"/>
    <property type="evidence" value="ECO:0007669"/>
    <property type="project" value="InterPro"/>
</dbReference>
<dbReference type="Gene3D" id="3.40.50.970">
    <property type="match status" value="2"/>
</dbReference>